<reference evidence="1 2" key="1">
    <citation type="submission" date="2024-05" db="EMBL/GenBank/DDBJ databases">
        <title>Genome sequencing and assembly of Indian major carp, Cirrhinus mrigala (Hamilton, 1822).</title>
        <authorList>
            <person name="Mohindra V."/>
            <person name="Chowdhury L.M."/>
            <person name="Lal K."/>
            <person name="Jena J.K."/>
        </authorList>
    </citation>
    <scope>NUCLEOTIDE SEQUENCE [LARGE SCALE GENOMIC DNA]</scope>
    <source>
        <strain evidence="1">CM1030</strain>
        <tissue evidence="1">Blood</tissue>
    </source>
</reference>
<gene>
    <name evidence="1" type="ORF">M9458_010456</name>
</gene>
<proteinExistence type="predicted"/>
<keyword evidence="2" id="KW-1185">Reference proteome</keyword>
<name>A0ABD0R2A4_CIRMR</name>
<feature type="non-terminal residue" evidence="1">
    <location>
        <position position="56"/>
    </location>
</feature>
<evidence type="ECO:0008006" key="3">
    <source>
        <dbReference type="Google" id="ProtNLM"/>
    </source>
</evidence>
<comment type="caution">
    <text evidence="1">The sequence shown here is derived from an EMBL/GenBank/DDBJ whole genome shotgun (WGS) entry which is preliminary data.</text>
</comment>
<evidence type="ECO:0000313" key="2">
    <source>
        <dbReference type="Proteomes" id="UP001529510"/>
    </source>
</evidence>
<evidence type="ECO:0000313" key="1">
    <source>
        <dbReference type="EMBL" id="KAL0192160.1"/>
    </source>
</evidence>
<dbReference type="AlphaFoldDB" id="A0ABD0R2A4"/>
<accession>A0ABD0R2A4</accession>
<organism evidence="1 2">
    <name type="scientific">Cirrhinus mrigala</name>
    <name type="common">Mrigala</name>
    <dbReference type="NCBI Taxonomy" id="683832"/>
    <lineage>
        <taxon>Eukaryota</taxon>
        <taxon>Metazoa</taxon>
        <taxon>Chordata</taxon>
        <taxon>Craniata</taxon>
        <taxon>Vertebrata</taxon>
        <taxon>Euteleostomi</taxon>
        <taxon>Actinopterygii</taxon>
        <taxon>Neopterygii</taxon>
        <taxon>Teleostei</taxon>
        <taxon>Ostariophysi</taxon>
        <taxon>Cypriniformes</taxon>
        <taxon>Cyprinidae</taxon>
        <taxon>Labeoninae</taxon>
        <taxon>Labeonini</taxon>
        <taxon>Cirrhinus</taxon>
    </lineage>
</organism>
<protein>
    <recommendedName>
        <fullName evidence="3">Retrotransposon gag domain-containing protein</fullName>
    </recommendedName>
</protein>
<dbReference type="Proteomes" id="UP001529510">
    <property type="component" value="Unassembled WGS sequence"/>
</dbReference>
<dbReference type="EMBL" id="JAMKFB020000005">
    <property type="protein sequence ID" value="KAL0192160.1"/>
    <property type="molecule type" value="Genomic_DNA"/>
</dbReference>
<sequence>MDPASRLFRLRQGNRPIEDYVTDFCELCYLVPFNDVALKDIFHYGLDDPIQSCLPR</sequence>